<dbReference type="Gene3D" id="2.40.37.10">
    <property type="entry name" value="Lyase, Ornithine Decarboxylase, Chain A, domain 1"/>
    <property type="match status" value="1"/>
</dbReference>
<dbReference type="GO" id="GO:0030170">
    <property type="term" value="F:pyridoxal phosphate binding"/>
    <property type="evidence" value="ECO:0007669"/>
    <property type="project" value="UniProtKB-UniRule"/>
</dbReference>
<feature type="modified residue" description="N6-(pyridoxal phosphate)lysine" evidence="12 13">
    <location>
        <position position="66"/>
    </location>
</feature>
<evidence type="ECO:0000256" key="8">
    <source>
        <dbReference type="ARBA" id="ARBA00060643"/>
    </source>
</evidence>
<evidence type="ECO:0000256" key="3">
    <source>
        <dbReference type="ARBA" id="ARBA00022793"/>
    </source>
</evidence>
<dbReference type="PROSITE" id="PS00879">
    <property type="entry name" value="ODR_DC_2_2"/>
    <property type="match status" value="1"/>
</dbReference>
<dbReference type="Proteomes" id="UP001329915">
    <property type="component" value="Chromosome"/>
</dbReference>
<dbReference type="EMBL" id="CP121694">
    <property type="protein sequence ID" value="WRO23007.1"/>
    <property type="molecule type" value="Genomic_DNA"/>
</dbReference>
<feature type="binding site" evidence="12">
    <location>
        <position position="329"/>
    </location>
    <ligand>
        <name>substrate</name>
    </ligand>
</feature>
<feature type="binding site" evidence="12">
    <location>
        <position position="333"/>
    </location>
    <ligand>
        <name>substrate</name>
    </ligand>
</feature>
<dbReference type="CDD" id="cd06828">
    <property type="entry name" value="PLPDE_III_DapDC"/>
    <property type="match status" value="1"/>
</dbReference>
<dbReference type="PANTHER" id="PTHR43727:SF2">
    <property type="entry name" value="GROUP IV DECARBOXYLASE"/>
    <property type="match status" value="1"/>
</dbReference>
<name>A0AAU0UR77_9FIRM</name>
<dbReference type="FunFam" id="3.20.20.10:FF:000003">
    <property type="entry name" value="Diaminopimelate decarboxylase"/>
    <property type="match status" value="1"/>
</dbReference>
<keyword evidence="2 12" id="KW-0028">Amino-acid biosynthesis</keyword>
<evidence type="ECO:0000256" key="11">
    <source>
        <dbReference type="ARBA" id="ARBA00074972"/>
    </source>
</evidence>
<dbReference type="GO" id="GO:0008836">
    <property type="term" value="F:diaminopimelate decarboxylase activity"/>
    <property type="evidence" value="ECO:0007669"/>
    <property type="project" value="UniProtKB-UniRule"/>
</dbReference>
<feature type="binding site" evidence="12">
    <location>
        <position position="292"/>
    </location>
    <ligand>
        <name>substrate</name>
    </ligand>
</feature>
<protein>
    <recommendedName>
        <fullName evidence="11 12">Diaminopimelate decarboxylase</fullName>
        <shortName evidence="12">DAP decarboxylase</shortName>
        <shortName evidence="12">DAPDC</shortName>
        <ecNumber evidence="10 12">4.1.1.20</ecNumber>
    </recommendedName>
</protein>
<reference evidence="16 17" key="1">
    <citation type="submission" date="2023-04" db="EMBL/GenBank/DDBJ databases">
        <authorList>
            <person name="Hsu D."/>
        </authorList>
    </citation>
    <scope>NUCLEOTIDE SEQUENCE [LARGE SCALE GENOMIC DNA]</scope>
    <source>
        <strain evidence="16 17">MK1</strain>
    </source>
</reference>
<dbReference type="PANTHER" id="PTHR43727">
    <property type="entry name" value="DIAMINOPIMELATE DECARBOXYLASE"/>
    <property type="match status" value="1"/>
</dbReference>
<comment type="subunit">
    <text evidence="12">Homodimer.</text>
</comment>
<dbReference type="SUPFAM" id="SSF50621">
    <property type="entry name" value="Alanine racemase C-terminal domain-like"/>
    <property type="match status" value="1"/>
</dbReference>
<keyword evidence="17" id="KW-1185">Reference proteome</keyword>
<evidence type="ECO:0000313" key="16">
    <source>
        <dbReference type="EMBL" id="WRO23007.1"/>
    </source>
</evidence>
<dbReference type="RefSeq" id="WP_366922397.1">
    <property type="nucleotide sequence ID" value="NZ_CP121694.1"/>
</dbReference>
<keyword evidence="4 12" id="KW-0663">Pyridoxal phosphate</keyword>
<keyword evidence="5 12" id="KW-0457">Lysine biosynthesis</keyword>
<sequence length="447" mass="49644">MKFHGTMKINDLGHLEVGGCDTVDLAKRYGTPLYIFDETKMRATCREYYNAFTEKYHNAQVLYASKAFLTTAVCRIIEEEGLGLDVVSGGELYTALKAGFPMDRVYFHGNNKTPEELRMALDNEVGRIVVDNFYELEILDALARERHCVPEVLLRITPGVEAHTHDYIRTGQIDSKFGFTLPNGQALEAVKAVKEKHVSFRGVHCHIGSQIFEMESYVHAVDVMVQFVADIKRETGLAVEELNLGGGFGIYYSDGDQPAAVEEYADMVMARVKEKTEEFELLSPRVLVEPGRSIAGPAGSTLYTIGSVKEIPGVRKYVAVDGGMTDNIRPALYQAKYEVILANKADRELEQTVSITGKCCESGDMLAWDVELPQTEAGDLMLMPCTGAYGYSMANNYNRLTKPGAVLVKDGQAELIIKAETYQDLIRNDVMPERLAKKKEVCLQSIG</sequence>
<evidence type="ECO:0000256" key="14">
    <source>
        <dbReference type="RuleBase" id="RU003738"/>
    </source>
</evidence>
<dbReference type="Pfam" id="PF02784">
    <property type="entry name" value="Orn_Arg_deC_N"/>
    <property type="match status" value="1"/>
</dbReference>
<dbReference type="PRINTS" id="PR01179">
    <property type="entry name" value="ODADCRBXLASE"/>
</dbReference>
<dbReference type="GO" id="GO:0009089">
    <property type="term" value="P:lysine biosynthetic process via diaminopimelate"/>
    <property type="evidence" value="ECO:0007669"/>
    <property type="project" value="UniProtKB-UniRule"/>
</dbReference>
<evidence type="ECO:0000256" key="4">
    <source>
        <dbReference type="ARBA" id="ARBA00022898"/>
    </source>
</evidence>
<evidence type="ECO:0000256" key="9">
    <source>
        <dbReference type="ARBA" id="ARBA00060983"/>
    </source>
</evidence>
<dbReference type="SUPFAM" id="SSF51419">
    <property type="entry name" value="PLP-binding barrel"/>
    <property type="match status" value="1"/>
</dbReference>
<dbReference type="InterPro" id="IPR002986">
    <property type="entry name" value="DAP_deCOOHase_LysA"/>
</dbReference>
<evidence type="ECO:0000313" key="17">
    <source>
        <dbReference type="Proteomes" id="UP001329915"/>
    </source>
</evidence>
<feature type="binding site" evidence="12">
    <location>
        <position position="389"/>
    </location>
    <ligand>
        <name>substrate</name>
    </ligand>
</feature>
<keyword evidence="3 12" id="KW-0210">Decarboxylase</keyword>
<organism evidence="16 17">
    <name type="scientific">Metallumcola ferriviriculae</name>
    <dbReference type="NCBI Taxonomy" id="3039180"/>
    <lineage>
        <taxon>Bacteria</taxon>
        <taxon>Bacillati</taxon>
        <taxon>Bacillota</taxon>
        <taxon>Clostridia</taxon>
        <taxon>Neomoorellales</taxon>
        <taxon>Desulfitibacteraceae</taxon>
        <taxon>Metallumcola</taxon>
    </lineage>
</organism>
<proteinExistence type="inferred from homology"/>
<dbReference type="FunFam" id="2.40.37.10:FF:000003">
    <property type="entry name" value="Diaminopimelate decarboxylase"/>
    <property type="match status" value="1"/>
</dbReference>
<evidence type="ECO:0000256" key="13">
    <source>
        <dbReference type="PIRSR" id="PIRSR600183-50"/>
    </source>
</evidence>
<evidence type="ECO:0000256" key="6">
    <source>
        <dbReference type="ARBA" id="ARBA00023239"/>
    </source>
</evidence>
<feature type="domain" description="Orn/DAP/Arg decarboxylase 2 N-terminal" evidence="15">
    <location>
        <begin position="45"/>
        <end position="295"/>
    </location>
</feature>
<evidence type="ECO:0000256" key="12">
    <source>
        <dbReference type="HAMAP-Rule" id="MF_02120"/>
    </source>
</evidence>
<evidence type="ECO:0000256" key="5">
    <source>
        <dbReference type="ARBA" id="ARBA00023154"/>
    </source>
</evidence>
<evidence type="ECO:0000256" key="2">
    <source>
        <dbReference type="ARBA" id="ARBA00022605"/>
    </source>
</evidence>
<feature type="active site" description="Proton donor" evidence="13">
    <location>
        <position position="360"/>
    </location>
</feature>
<dbReference type="EC" id="4.1.1.20" evidence="10 12"/>
<feature type="binding site" evidence="12">
    <location>
        <begin position="289"/>
        <end position="292"/>
    </location>
    <ligand>
        <name>pyridoxal 5'-phosphate</name>
        <dbReference type="ChEBI" id="CHEBI:597326"/>
    </ligand>
</feature>
<gene>
    <name evidence="12 16" type="primary">lysA</name>
    <name evidence="16" type="ORF">MFMK1_002853</name>
</gene>
<comment type="catalytic activity">
    <reaction evidence="7 12 14">
        <text>meso-2,6-diaminopimelate + H(+) = L-lysine + CO2</text>
        <dbReference type="Rhea" id="RHEA:15101"/>
        <dbReference type="ChEBI" id="CHEBI:15378"/>
        <dbReference type="ChEBI" id="CHEBI:16526"/>
        <dbReference type="ChEBI" id="CHEBI:32551"/>
        <dbReference type="ChEBI" id="CHEBI:57791"/>
        <dbReference type="EC" id="4.1.1.20"/>
    </reaction>
</comment>
<dbReference type="NCBIfam" id="TIGR01048">
    <property type="entry name" value="lysA"/>
    <property type="match status" value="1"/>
</dbReference>
<evidence type="ECO:0000259" key="15">
    <source>
        <dbReference type="Pfam" id="PF02784"/>
    </source>
</evidence>
<feature type="binding site" evidence="12">
    <location>
        <position position="361"/>
    </location>
    <ligand>
        <name>substrate</name>
    </ligand>
</feature>
<evidence type="ECO:0000256" key="10">
    <source>
        <dbReference type="ARBA" id="ARBA00066427"/>
    </source>
</evidence>
<keyword evidence="6 12" id="KW-0456">Lyase</keyword>
<dbReference type="AlphaFoldDB" id="A0AAU0UR77"/>
<comment type="pathway">
    <text evidence="8 12 14">Amino-acid biosynthesis; L-lysine biosynthesis via DAP pathway; L-lysine from DL-2,6-diaminopimelate: step 1/1.</text>
</comment>
<dbReference type="InterPro" id="IPR009006">
    <property type="entry name" value="Ala_racemase/Decarboxylase_C"/>
</dbReference>
<comment type="function">
    <text evidence="12">Specifically catalyzes the decarboxylation of meso-diaminopimelate (meso-DAP) to L-lysine.</text>
</comment>
<evidence type="ECO:0000256" key="1">
    <source>
        <dbReference type="ARBA" id="ARBA00001933"/>
    </source>
</evidence>
<dbReference type="PRINTS" id="PR01181">
    <property type="entry name" value="DAPDCRBXLASE"/>
</dbReference>
<dbReference type="Gene3D" id="3.20.20.10">
    <property type="entry name" value="Alanine racemase"/>
    <property type="match status" value="1"/>
</dbReference>
<accession>A0AAU0UR77</accession>
<comment type="cofactor">
    <cofactor evidence="1 12 13 14">
        <name>pyridoxal 5'-phosphate</name>
        <dbReference type="ChEBI" id="CHEBI:597326"/>
    </cofactor>
</comment>
<evidence type="ECO:0000256" key="7">
    <source>
        <dbReference type="ARBA" id="ARBA00050464"/>
    </source>
</evidence>
<comment type="similarity">
    <text evidence="9 12">Belongs to the Orn/Lys/Arg decarboxylase class-II family. LysA subfamily.</text>
</comment>
<dbReference type="InterPro" id="IPR022657">
    <property type="entry name" value="De-COase2_CS"/>
</dbReference>
<dbReference type="InterPro" id="IPR022644">
    <property type="entry name" value="De-COase2_N"/>
</dbReference>
<dbReference type="InterPro" id="IPR029066">
    <property type="entry name" value="PLP-binding_barrel"/>
</dbReference>
<feature type="binding site" evidence="12">
    <location>
        <position position="247"/>
    </location>
    <ligand>
        <name>pyridoxal 5'-phosphate</name>
        <dbReference type="ChEBI" id="CHEBI:597326"/>
    </ligand>
</feature>
<dbReference type="KEGG" id="dbc:MFMK1_002853"/>
<dbReference type="HAMAP" id="MF_02120">
    <property type="entry name" value="LysA"/>
    <property type="match status" value="1"/>
</dbReference>
<feature type="binding site" evidence="12">
    <location>
        <position position="389"/>
    </location>
    <ligand>
        <name>pyridoxal 5'-phosphate</name>
        <dbReference type="ChEBI" id="CHEBI:597326"/>
    </ligand>
</feature>
<dbReference type="InterPro" id="IPR000183">
    <property type="entry name" value="Orn/DAP/Arg_de-COase"/>
</dbReference>